<evidence type="ECO:0000313" key="2">
    <source>
        <dbReference type="EMBL" id="SDO45023.1"/>
    </source>
</evidence>
<dbReference type="SMART" id="SM00829">
    <property type="entry name" value="PKS_ER"/>
    <property type="match status" value="1"/>
</dbReference>
<gene>
    <name evidence="2" type="ORF">SAMN04488061_1211</name>
</gene>
<dbReference type="Gene3D" id="3.90.180.10">
    <property type="entry name" value="Medium-chain alcohol dehydrogenases, catalytic domain"/>
    <property type="match status" value="1"/>
</dbReference>
<dbReference type="InterPro" id="IPR011032">
    <property type="entry name" value="GroES-like_sf"/>
</dbReference>
<dbReference type="PANTHER" id="PTHR45033:SF2">
    <property type="entry name" value="ZINC-TYPE ALCOHOL DEHYDROGENASE-LIKE PROTEIN C1773.06C"/>
    <property type="match status" value="1"/>
</dbReference>
<dbReference type="SUPFAM" id="SSF50129">
    <property type="entry name" value="GroES-like"/>
    <property type="match status" value="1"/>
</dbReference>
<dbReference type="InterPro" id="IPR052711">
    <property type="entry name" value="Zinc_ADH-like"/>
</dbReference>
<dbReference type="Pfam" id="PF00107">
    <property type="entry name" value="ADH_zinc_N"/>
    <property type="match status" value="1"/>
</dbReference>
<proteinExistence type="predicted"/>
<dbReference type="InterPro" id="IPR020843">
    <property type="entry name" value="ER"/>
</dbReference>
<keyword evidence="3" id="KW-1185">Reference proteome</keyword>
<evidence type="ECO:0000259" key="1">
    <source>
        <dbReference type="SMART" id="SM00829"/>
    </source>
</evidence>
<dbReference type="EMBL" id="FNJC01000001">
    <property type="protein sequence ID" value="SDO45023.1"/>
    <property type="molecule type" value="Genomic_DNA"/>
</dbReference>
<accession>A0A1H0JNB1</accession>
<dbReference type="InterPro" id="IPR036291">
    <property type="entry name" value="NAD(P)-bd_dom_sf"/>
</dbReference>
<comment type="caution">
    <text evidence="2">The sequence shown here is derived from an EMBL/GenBank/DDBJ whole genome shotgun (WGS) entry which is preliminary data.</text>
</comment>
<dbReference type="SUPFAM" id="SSF51735">
    <property type="entry name" value="NAD(P)-binding Rossmann-fold domains"/>
    <property type="match status" value="1"/>
</dbReference>
<dbReference type="Pfam" id="PF08240">
    <property type="entry name" value="ADH_N"/>
    <property type="match status" value="1"/>
</dbReference>
<dbReference type="CDD" id="cd08276">
    <property type="entry name" value="MDR7"/>
    <property type="match status" value="1"/>
</dbReference>
<reference evidence="2 3" key="1">
    <citation type="submission" date="2016-10" db="EMBL/GenBank/DDBJ databases">
        <authorList>
            <person name="Varghese N."/>
            <person name="Submissions S."/>
        </authorList>
    </citation>
    <scope>NUCLEOTIDE SEQUENCE [LARGE SCALE GENOMIC DNA]</scope>
    <source>
        <strain evidence="2 3">CGMCC 1.6497</strain>
    </source>
</reference>
<organism evidence="2 3">
    <name type="scientific">Filomicrobium insigne</name>
    <dbReference type="NCBI Taxonomy" id="418854"/>
    <lineage>
        <taxon>Bacteria</taxon>
        <taxon>Pseudomonadati</taxon>
        <taxon>Pseudomonadota</taxon>
        <taxon>Alphaproteobacteria</taxon>
        <taxon>Hyphomicrobiales</taxon>
        <taxon>Hyphomicrobiaceae</taxon>
        <taxon>Filomicrobium</taxon>
    </lineage>
</organism>
<dbReference type="Proteomes" id="UP000198795">
    <property type="component" value="Unassembled WGS sequence"/>
</dbReference>
<dbReference type="RefSeq" id="WP_244512367.1">
    <property type="nucleotide sequence ID" value="NZ_FNJC01000001.1"/>
</dbReference>
<name>A0A1H0JNB1_9HYPH</name>
<protein>
    <submittedName>
        <fullName evidence="2">NADPH:quinone reductase</fullName>
    </submittedName>
</protein>
<dbReference type="InterPro" id="IPR013154">
    <property type="entry name" value="ADH-like_N"/>
</dbReference>
<evidence type="ECO:0000313" key="3">
    <source>
        <dbReference type="Proteomes" id="UP000198795"/>
    </source>
</evidence>
<dbReference type="PANTHER" id="PTHR45033">
    <property type="match status" value="1"/>
</dbReference>
<feature type="domain" description="Enoyl reductase (ER)" evidence="1">
    <location>
        <begin position="16"/>
        <end position="339"/>
    </location>
</feature>
<sequence length="341" mass="36336">MTSIPTTMRAIEAHSTNFDDLTLSTLPTPQPQAGEILVRVKAASINYRDIVLVKGLYKPDIKFPFVPLSDASGEVAAIGPGVTRFRVGDHVVPTFIQGWPNGLPIPERRANWTLGWPRTGVLQEYIVVPADDAVLKPASLSHIEAATLPIAALTAWSALTRGGIKGGDWVLVEGTGGVSIFALQFAKSMGAKVIVLTSSEDKMQRVRSLGSDSAVNYKQVPEWSGVVRDMTGGHGIDIVVETAGSTLPQALKAMSFGGYVGIVGFLGGFEVPMPIVPLIESMLRIEGIAVGSRGQFEAMNRAIEAAGIKPVIDRVLALADAKEAFKLMERGGHFGKIVIEL</sequence>
<dbReference type="InterPro" id="IPR013149">
    <property type="entry name" value="ADH-like_C"/>
</dbReference>
<dbReference type="Gene3D" id="3.40.50.720">
    <property type="entry name" value="NAD(P)-binding Rossmann-like Domain"/>
    <property type="match status" value="1"/>
</dbReference>